<dbReference type="Pfam" id="PF00884">
    <property type="entry name" value="Sulfatase"/>
    <property type="match status" value="1"/>
</dbReference>
<geneLocation type="plasmid" evidence="8 9">
    <name>pPP3</name>
</geneLocation>
<accession>A0ABM7VL45</accession>
<feature type="transmembrane region" description="Helical" evidence="6">
    <location>
        <begin position="181"/>
        <end position="198"/>
    </location>
</feature>
<keyword evidence="5 6" id="KW-0472">Membrane</keyword>
<reference evidence="8 9" key="1">
    <citation type="submission" date="2021-12" db="EMBL/GenBank/DDBJ databases">
        <title>Genome sequencing of bacteria with rrn-lacking chromosome and rrn-plasmid.</title>
        <authorList>
            <person name="Anda M."/>
            <person name="Iwasaki W."/>
        </authorList>
    </citation>
    <scope>NUCLEOTIDE SEQUENCE [LARGE SCALE GENOMIC DNA]</scope>
    <source>
        <strain evidence="8 9">NBRC 101262</strain>
        <plasmid evidence="8 9">pPP3</plasmid>
    </source>
</reference>
<evidence type="ECO:0000313" key="8">
    <source>
        <dbReference type="EMBL" id="BDD01723.1"/>
    </source>
</evidence>
<keyword evidence="2" id="KW-1003">Cell membrane</keyword>
<feature type="transmembrane region" description="Helical" evidence="6">
    <location>
        <begin position="146"/>
        <end position="169"/>
    </location>
</feature>
<dbReference type="InterPro" id="IPR050448">
    <property type="entry name" value="OpgB/LTA_synthase_biosynth"/>
</dbReference>
<protein>
    <submittedName>
        <fullName evidence="8">Sulfatase</fullName>
    </submittedName>
</protein>
<evidence type="ECO:0000256" key="1">
    <source>
        <dbReference type="ARBA" id="ARBA00004651"/>
    </source>
</evidence>
<feature type="domain" description="Sulfatase N-terminal" evidence="7">
    <location>
        <begin position="280"/>
        <end position="550"/>
    </location>
</feature>
<feature type="transmembrane region" description="Helical" evidence="6">
    <location>
        <begin position="97"/>
        <end position="117"/>
    </location>
</feature>
<evidence type="ECO:0000256" key="2">
    <source>
        <dbReference type="ARBA" id="ARBA00022475"/>
    </source>
</evidence>
<feature type="transmembrane region" description="Helical" evidence="6">
    <location>
        <begin position="12"/>
        <end position="31"/>
    </location>
</feature>
<comment type="subcellular location">
    <subcellularLocation>
        <location evidence="1">Cell membrane</location>
        <topology evidence="1">Multi-pass membrane protein</topology>
    </subcellularLocation>
</comment>
<keyword evidence="8" id="KW-0614">Plasmid</keyword>
<evidence type="ECO:0000256" key="3">
    <source>
        <dbReference type="ARBA" id="ARBA00022692"/>
    </source>
</evidence>
<dbReference type="PANTHER" id="PTHR47371:SF3">
    <property type="entry name" value="PHOSPHOGLYCEROL TRANSFERASE I"/>
    <property type="match status" value="1"/>
</dbReference>
<dbReference type="RefSeq" id="WP_338398895.1">
    <property type="nucleotide sequence ID" value="NZ_AP025295.1"/>
</dbReference>
<gene>
    <name evidence="8" type="ORF">PEPS_40030</name>
</gene>
<dbReference type="PIRSF" id="PIRSF005091">
    <property type="entry name" value="Mmb_sulf_HI1246"/>
    <property type="match status" value="1"/>
</dbReference>
<keyword evidence="9" id="KW-1185">Reference proteome</keyword>
<dbReference type="Gene3D" id="3.30.1120.80">
    <property type="match status" value="1"/>
</dbReference>
<dbReference type="SUPFAM" id="SSF53649">
    <property type="entry name" value="Alkaline phosphatase-like"/>
    <property type="match status" value="1"/>
</dbReference>
<keyword evidence="4 6" id="KW-1133">Transmembrane helix</keyword>
<feature type="transmembrane region" description="Helical" evidence="6">
    <location>
        <begin position="65"/>
        <end position="85"/>
    </location>
</feature>
<dbReference type="EMBL" id="AP025295">
    <property type="protein sequence ID" value="BDD01723.1"/>
    <property type="molecule type" value="Genomic_DNA"/>
</dbReference>
<dbReference type="CDD" id="cd16015">
    <property type="entry name" value="LTA_synthase"/>
    <property type="match status" value="1"/>
</dbReference>
<dbReference type="InterPro" id="IPR000917">
    <property type="entry name" value="Sulfatase_N"/>
</dbReference>
<dbReference type="InterPro" id="IPR017850">
    <property type="entry name" value="Alkaline_phosphatase_core_sf"/>
</dbReference>
<evidence type="ECO:0000313" key="9">
    <source>
        <dbReference type="Proteomes" id="UP001354989"/>
    </source>
</evidence>
<evidence type="ECO:0000256" key="4">
    <source>
        <dbReference type="ARBA" id="ARBA00022989"/>
    </source>
</evidence>
<dbReference type="Gene3D" id="3.40.720.10">
    <property type="entry name" value="Alkaline Phosphatase, subunit A"/>
    <property type="match status" value="1"/>
</dbReference>
<keyword evidence="3 6" id="KW-0812">Transmembrane</keyword>
<proteinExistence type="predicted"/>
<name>A0ABM7VL45_9BACT</name>
<dbReference type="PANTHER" id="PTHR47371">
    <property type="entry name" value="LIPOTEICHOIC ACID SYNTHASE"/>
    <property type="match status" value="1"/>
</dbReference>
<dbReference type="Proteomes" id="UP001354989">
    <property type="component" value="Plasmid pPP3"/>
</dbReference>
<organism evidence="8 9">
    <name type="scientific">Persicobacter psychrovividus</name>
    <dbReference type="NCBI Taxonomy" id="387638"/>
    <lineage>
        <taxon>Bacteria</taxon>
        <taxon>Pseudomonadati</taxon>
        <taxon>Bacteroidota</taxon>
        <taxon>Cytophagia</taxon>
        <taxon>Cytophagales</taxon>
        <taxon>Persicobacteraceae</taxon>
        <taxon>Persicobacter</taxon>
    </lineage>
</organism>
<evidence type="ECO:0000256" key="5">
    <source>
        <dbReference type="ARBA" id="ARBA00023136"/>
    </source>
</evidence>
<sequence>MTIKQHANFNRSTYLIQLVFRSYLFWMLIFAGQRALFLLFNQHQLTAVPVQDIILSFLYAWKLDTSTACYLLVLPALIAFAAQYLTSGPWLKISIRYYTLFFLTFLSFLISAELNVFEVWQTKLSYSVMRYVQEPELVMDVTSNWIILRTIFFSALQIGFGYLLYLVVVEKHLSVIRQHKITAIPQFLVIGIAIAWGIRGGLFQMTPITQSVVYFSKHPFINTATVNSHWNLIQSIENNARNGNGKAFEFMPHQQAEAIINPLLQPKKDTTTKIIQVEKPNVMIFLLEGYTSDLIESLGGYAGATPFMEELIDEGYTFTNCLSSAVRTEQGISAVLSGYPAQPRTAIIGQIAKHQNLPSITEEFQQAGYWTSFHYGGELSYINIKAWMYSKKLDLIIDDEHWADHQNKGGLGFHEEYVLPQLLKDLNQAPKPFCSAMLTVSTHDPFDNPKIKTFKVGRVMNQLLDAAYYTDAQFKAFFQAAKKQDWYKNTLFVFVADHARVSPREWPRDSYDSRLIPIILYGDVLKKEYQGVKDDRLVSQIDITKSLLHQVSLPSDRYPWSKDMFNPTMKEYAYSSSFENIIWSEAPDKYLVYDINENKPVEHLSKGYSAKDQEIVKAYSQLLMQDYNRR</sequence>
<dbReference type="InterPro" id="IPR012160">
    <property type="entry name" value="LtaS-like"/>
</dbReference>
<evidence type="ECO:0000256" key="6">
    <source>
        <dbReference type="SAM" id="Phobius"/>
    </source>
</evidence>
<evidence type="ECO:0000259" key="7">
    <source>
        <dbReference type="Pfam" id="PF00884"/>
    </source>
</evidence>